<dbReference type="CDD" id="cd19051">
    <property type="entry name" value="LGIC_TM_cation"/>
    <property type="match status" value="1"/>
</dbReference>
<keyword evidence="4 5" id="KW-0472">Membrane</keyword>
<evidence type="ECO:0000259" key="8">
    <source>
        <dbReference type="Pfam" id="PF02932"/>
    </source>
</evidence>
<keyword evidence="2 5" id="KW-0812">Transmembrane</keyword>
<dbReference type="GO" id="GO:0004888">
    <property type="term" value="F:transmembrane signaling receptor activity"/>
    <property type="evidence" value="ECO:0007669"/>
    <property type="project" value="InterPro"/>
</dbReference>
<accession>W5JCX1</accession>
<dbReference type="InterPro" id="IPR036719">
    <property type="entry name" value="Neuro-gated_channel_TM_sf"/>
</dbReference>
<feature type="signal peptide" evidence="6">
    <location>
        <begin position="1"/>
        <end position="24"/>
    </location>
</feature>
<dbReference type="GO" id="GO:0016020">
    <property type="term" value="C:membrane"/>
    <property type="evidence" value="ECO:0007669"/>
    <property type="project" value="UniProtKB-SubCell"/>
</dbReference>
<dbReference type="GO" id="GO:0005230">
    <property type="term" value="F:extracellular ligand-gated monoatomic ion channel activity"/>
    <property type="evidence" value="ECO:0007669"/>
    <property type="project" value="InterPro"/>
</dbReference>
<dbReference type="Gene3D" id="1.20.58.390">
    <property type="entry name" value="Neurotransmitter-gated ion-channel transmembrane domain"/>
    <property type="match status" value="2"/>
</dbReference>
<dbReference type="PANTHER" id="PTHR18945">
    <property type="entry name" value="NEUROTRANSMITTER GATED ION CHANNEL"/>
    <property type="match status" value="1"/>
</dbReference>
<dbReference type="InterPro" id="IPR036734">
    <property type="entry name" value="Neur_chan_lig-bd_sf"/>
</dbReference>
<evidence type="ECO:0000256" key="6">
    <source>
        <dbReference type="SAM" id="SignalP"/>
    </source>
</evidence>
<evidence type="ECO:0000259" key="7">
    <source>
        <dbReference type="Pfam" id="PF02931"/>
    </source>
</evidence>
<evidence type="ECO:0000256" key="5">
    <source>
        <dbReference type="SAM" id="Phobius"/>
    </source>
</evidence>
<evidence type="ECO:0000256" key="1">
    <source>
        <dbReference type="ARBA" id="ARBA00004141"/>
    </source>
</evidence>
<organism evidence="9">
    <name type="scientific">Anopheles darlingi</name>
    <name type="common">Mosquito</name>
    <dbReference type="NCBI Taxonomy" id="43151"/>
    <lineage>
        <taxon>Eukaryota</taxon>
        <taxon>Metazoa</taxon>
        <taxon>Ecdysozoa</taxon>
        <taxon>Arthropoda</taxon>
        <taxon>Hexapoda</taxon>
        <taxon>Insecta</taxon>
        <taxon>Pterygota</taxon>
        <taxon>Neoptera</taxon>
        <taxon>Endopterygota</taxon>
        <taxon>Diptera</taxon>
        <taxon>Nematocera</taxon>
        <taxon>Culicoidea</taxon>
        <taxon>Culicidae</taxon>
        <taxon>Anophelinae</taxon>
        <taxon>Anopheles</taxon>
    </lineage>
</organism>
<gene>
    <name evidence="9" type="ORF">AND_007689</name>
</gene>
<dbReference type="EnsemblMetazoa" id="ADAC007689-RA">
    <property type="protein sequence ID" value="ADAC007689-PA"/>
    <property type="gene ID" value="ADAC007689"/>
</dbReference>
<evidence type="ECO:0000313" key="10">
    <source>
        <dbReference type="EnsemblMetazoa" id="ADAC007689-PA"/>
    </source>
</evidence>
<name>W5JCX1_ANODA</name>
<dbReference type="Gene3D" id="2.70.170.10">
    <property type="entry name" value="Neurotransmitter-gated ion-channel ligand-binding domain"/>
    <property type="match status" value="2"/>
</dbReference>
<dbReference type="Proteomes" id="UP000000673">
    <property type="component" value="Unassembled WGS sequence"/>
</dbReference>
<evidence type="ECO:0000256" key="3">
    <source>
        <dbReference type="ARBA" id="ARBA00022989"/>
    </source>
</evidence>
<keyword evidence="3 5" id="KW-1133">Transmembrane helix</keyword>
<dbReference type="EMBL" id="ADMH02001881">
    <property type="protein sequence ID" value="ETN60679.1"/>
    <property type="molecule type" value="Genomic_DNA"/>
</dbReference>
<protein>
    <submittedName>
        <fullName evidence="9">Neurotransmitter gated ion channel</fullName>
    </submittedName>
</protein>
<dbReference type="HOGENOM" id="CLU_390899_0_0_1"/>
<reference evidence="9 11" key="1">
    <citation type="journal article" date="2010" name="BMC Genomics">
        <title>Combination of measures distinguishes pre-miRNAs from other stem-loops in the genome of the newly sequenced Anopheles darlingi.</title>
        <authorList>
            <person name="Mendes N.D."/>
            <person name="Freitas A.T."/>
            <person name="Vasconcelos A.T."/>
            <person name="Sagot M.F."/>
        </authorList>
    </citation>
    <scope>NUCLEOTIDE SEQUENCE</scope>
</reference>
<dbReference type="CDD" id="cd18989">
    <property type="entry name" value="LGIC_ECD_cation"/>
    <property type="match status" value="1"/>
</dbReference>
<dbReference type="InterPro" id="IPR038050">
    <property type="entry name" value="Neuro_actylchol_rec"/>
</dbReference>
<evidence type="ECO:0000313" key="9">
    <source>
        <dbReference type="EMBL" id="ETN60679.1"/>
    </source>
</evidence>
<dbReference type="InterPro" id="IPR006029">
    <property type="entry name" value="Neurotrans-gated_channel_TM"/>
</dbReference>
<dbReference type="SUPFAM" id="SSF90112">
    <property type="entry name" value="Neurotransmitter-gated ion-channel transmembrane pore"/>
    <property type="match status" value="2"/>
</dbReference>
<dbReference type="eggNOG" id="KOG3645">
    <property type="taxonomic scope" value="Eukaryota"/>
</dbReference>
<evidence type="ECO:0000256" key="2">
    <source>
        <dbReference type="ARBA" id="ARBA00022692"/>
    </source>
</evidence>
<comment type="subcellular location">
    <subcellularLocation>
        <location evidence="1">Membrane</location>
        <topology evidence="1">Multi-pass membrane protein</topology>
    </subcellularLocation>
</comment>
<sequence>MANGMLLAVGLVLFLTVTVGPAVGQTERAAKWTPTDADRLRKDILKDYDPALRPAPFANVTTVETSVTITHVEINELKSIFSMYGWMKFSWKDSRLLWEPASYGNISFLYLNQSSLWTPTEEPAHTLVKISSAGNLDITVAYQKQSKCSIQWQTWPFDTQHCKILFSPWVMIENDMEIHVSLIKATIDKGSLWTLENLTLETHSYSDESEPLSLKGTHLHFVMKRNAGIYHSTIIAPACLLVLMNLIGFWLPPKCGEKLILNAINLLMSCMFLIHFNETISYYTNSTPSIVLFFSQSSYLSCACLIMTVLIECMLNSNSKLPVHPLIKKIISLDAVLFFITTNKQRYLDNLEVCETLEEPIIQQPTSEVEEQSSPVPSGSNNERDWILFSTNWDDPKLTWDPAQYGNMDVIRLDPTIVWRPDVVLYNNAGGSDNHHYGDTNVLVYNTGKVLWVPPTEFHSFCELNMRLWPFDYQKCMLKIGSWTFDGFKLNLTISSEPEVDIMLKNSEWKIRKVVSERHTKYYSCCTEPYIDITYNITMQRHSDTHRNIIVIPALVIMALALSVFWLPLQAGERIIMNGIISLMITVFLVYFAQQLPAISGHTPLIVIFFSNTLLLVAFSTVISVIVLNVSKLNHEAGLPSILKRIASAVGPFVGVGNKHFRFSDKGNVAIESNTDHEWVKFGLVLNRLAFIIFCVVFIICASYSL</sequence>
<feature type="transmembrane region" description="Helical" evidence="5">
    <location>
        <begin position="685"/>
        <end position="704"/>
    </location>
</feature>
<proteinExistence type="predicted"/>
<keyword evidence="6" id="KW-0732">Signal</keyword>
<dbReference type="STRING" id="43151.W5JCX1"/>
<dbReference type="CDD" id="cd18997">
    <property type="entry name" value="LGIC_ECD_nAChR"/>
    <property type="match status" value="1"/>
</dbReference>
<feature type="transmembrane region" description="Helical" evidence="5">
    <location>
        <begin position="549"/>
        <end position="569"/>
    </location>
</feature>
<feature type="transmembrane region" description="Helical" evidence="5">
    <location>
        <begin position="605"/>
        <end position="628"/>
    </location>
</feature>
<evidence type="ECO:0000256" key="4">
    <source>
        <dbReference type="ARBA" id="ARBA00023136"/>
    </source>
</evidence>
<feature type="domain" description="Neurotransmitter-gated ion-channel transmembrane" evidence="8">
    <location>
        <begin position="550"/>
        <end position="632"/>
    </location>
</feature>
<dbReference type="SUPFAM" id="SSF63712">
    <property type="entry name" value="Nicotinic receptor ligand binding domain-like"/>
    <property type="match status" value="2"/>
</dbReference>
<dbReference type="Pfam" id="PF02932">
    <property type="entry name" value="Neur_chan_memb"/>
    <property type="match status" value="1"/>
</dbReference>
<dbReference type="InterPro" id="IPR006202">
    <property type="entry name" value="Neur_chan_lig-bd"/>
</dbReference>
<dbReference type="PRINTS" id="PR00252">
    <property type="entry name" value="NRIONCHANNEL"/>
</dbReference>
<keyword evidence="11" id="KW-1185">Reference proteome</keyword>
<reference evidence="9" key="3">
    <citation type="journal article" date="2013" name="Nucleic Acids Res.">
        <title>The genome of Anopheles darlingi, the main neotropical malaria vector.</title>
        <authorList>
            <person name="Marinotti O."/>
            <person name="Cerqueira G.C."/>
            <person name="de Almeida L.G."/>
            <person name="Ferro M.I."/>
            <person name="Loreto E.L."/>
            <person name="Zaha A."/>
            <person name="Teixeira S.M."/>
            <person name="Wespiser A.R."/>
            <person name="Almeida E Silva A."/>
            <person name="Schlindwein A.D."/>
            <person name="Pacheco A.C."/>
            <person name="Silva A.L."/>
            <person name="Graveley B.R."/>
            <person name="Walenz B.P."/>
            <person name="Lima Bde A."/>
            <person name="Ribeiro C.A."/>
            <person name="Nunes-Silva C.G."/>
            <person name="de Carvalho C.R."/>
            <person name="Soares C.M."/>
            <person name="de Menezes C.B."/>
            <person name="Matiolli C."/>
            <person name="Caffrey D."/>
            <person name="Araujo D.A."/>
            <person name="de Oliveira D.M."/>
            <person name="Golenbock D."/>
            <person name="Grisard E.C."/>
            <person name="Fantinatti-Garboggini F."/>
            <person name="de Carvalho F.M."/>
            <person name="Barcellos F.G."/>
            <person name="Prosdocimi F."/>
            <person name="May G."/>
            <person name="Azevedo Junior G.M."/>
            <person name="Guimaraes G.M."/>
            <person name="Goldman G.H."/>
            <person name="Padilha I.Q."/>
            <person name="Batista Jda S."/>
            <person name="Ferro J.A."/>
            <person name="Ribeiro J.M."/>
            <person name="Fietto J.L."/>
            <person name="Dabbas K.M."/>
            <person name="Cerdeira L."/>
            <person name="Agnez-Lima L.F."/>
            <person name="Brocchi M."/>
            <person name="de Carvalho M.O."/>
            <person name="Teixeira Mde M."/>
            <person name="Diniz Maia Mde M."/>
            <person name="Goldman M.H."/>
            <person name="Cruz Schneider M.P."/>
            <person name="Felipe M.S."/>
            <person name="Hungria M."/>
            <person name="Nicolas M.F."/>
            <person name="Pereira M."/>
            <person name="Montes M.A."/>
            <person name="Cantao M.E."/>
            <person name="Vincentz M."/>
            <person name="Rafael M.S."/>
            <person name="Silverman N."/>
            <person name="Stoco P.H."/>
            <person name="Souza R.C."/>
            <person name="Vicentini R."/>
            <person name="Gazzinelli R.T."/>
            <person name="Neves Rde O."/>
            <person name="Silva R."/>
            <person name="Astolfi-Filho S."/>
            <person name="Maciel T.E."/>
            <person name="Urmenyi T.P."/>
            <person name="Tadei W.P."/>
            <person name="Camargo E.P."/>
            <person name="de Vasconcelos A.T."/>
        </authorList>
    </citation>
    <scope>NUCLEOTIDE SEQUENCE</scope>
</reference>
<dbReference type="InterPro" id="IPR006201">
    <property type="entry name" value="Neur_channel"/>
</dbReference>
<feature type="transmembrane region" description="Helical" evidence="5">
    <location>
        <begin position="289"/>
        <end position="311"/>
    </location>
</feature>
<feature type="transmembrane region" description="Helical" evidence="5">
    <location>
        <begin position="229"/>
        <end position="252"/>
    </location>
</feature>
<reference evidence="9" key="2">
    <citation type="submission" date="2010-05" db="EMBL/GenBank/DDBJ databases">
        <authorList>
            <person name="Almeida L.G."/>
            <person name="Nicolas M.F."/>
            <person name="Souza R.C."/>
            <person name="Vasconcelos A.T.R."/>
        </authorList>
    </citation>
    <scope>NUCLEOTIDE SEQUENCE</scope>
</reference>
<dbReference type="FunFam" id="2.70.170.10:FF:000028">
    <property type="entry name" value="AcetylCholine Receptor"/>
    <property type="match status" value="1"/>
</dbReference>
<feature type="transmembrane region" description="Helical" evidence="5">
    <location>
        <begin position="259"/>
        <end position="277"/>
    </location>
</feature>
<dbReference type="VEuPathDB" id="VectorBase:ADAR2_010151"/>
<feature type="transmembrane region" description="Helical" evidence="5">
    <location>
        <begin position="575"/>
        <end position="593"/>
    </location>
</feature>
<dbReference type="VEuPathDB" id="VectorBase:ADAC007689"/>
<reference evidence="10" key="4">
    <citation type="submission" date="2015-06" db="UniProtKB">
        <authorList>
            <consortium name="EnsemblMetazoa"/>
        </authorList>
    </citation>
    <scope>IDENTIFICATION</scope>
</reference>
<feature type="chain" id="PRO_5010155277" evidence="6">
    <location>
        <begin position="25"/>
        <end position="706"/>
    </location>
</feature>
<dbReference type="OrthoDB" id="410315at2759"/>
<dbReference type="OMA" id="VEWNISS"/>
<feature type="domain" description="Neurotransmitter-gated ion-channel ligand-binding" evidence="7">
    <location>
        <begin position="388"/>
        <end position="542"/>
    </location>
</feature>
<feature type="domain" description="Neurotransmitter-gated ion-channel ligand-binding" evidence="7">
    <location>
        <begin position="38"/>
        <end position="202"/>
    </location>
</feature>
<dbReference type="AlphaFoldDB" id="W5JCX1"/>
<evidence type="ECO:0000313" key="11">
    <source>
        <dbReference type="Proteomes" id="UP000000673"/>
    </source>
</evidence>
<dbReference type="Pfam" id="PF02931">
    <property type="entry name" value="Neur_chan_LBD"/>
    <property type="match status" value="2"/>
</dbReference>